<dbReference type="Pfam" id="PF13735">
    <property type="entry name" value="tRNA_NucTran2_2"/>
    <property type="match status" value="1"/>
</dbReference>
<proteinExistence type="inferred from homology"/>
<keyword evidence="5" id="KW-0479">Metal-binding</keyword>
<dbReference type="Pfam" id="PF12627">
    <property type="entry name" value="PolyA_pol_RNAbd"/>
    <property type="match status" value="1"/>
</dbReference>
<dbReference type="SUPFAM" id="SSF81301">
    <property type="entry name" value="Nucleotidyltransferase"/>
    <property type="match status" value="1"/>
</dbReference>
<evidence type="ECO:0000256" key="3">
    <source>
        <dbReference type="ARBA" id="ARBA00022694"/>
    </source>
</evidence>
<dbReference type="PANTHER" id="PTHR46173:SF1">
    <property type="entry name" value="CCA TRNA NUCLEOTIDYLTRANSFERASE 1, MITOCHONDRIAL"/>
    <property type="match status" value="1"/>
</dbReference>
<evidence type="ECO:0000256" key="9">
    <source>
        <dbReference type="RuleBase" id="RU003953"/>
    </source>
</evidence>
<feature type="domain" description="Poly A polymerase head" evidence="10">
    <location>
        <begin position="26"/>
        <end position="144"/>
    </location>
</feature>
<evidence type="ECO:0000313" key="14">
    <source>
        <dbReference type="Proteomes" id="UP001596109"/>
    </source>
</evidence>
<evidence type="ECO:0000256" key="5">
    <source>
        <dbReference type="ARBA" id="ARBA00022723"/>
    </source>
</evidence>
<evidence type="ECO:0000256" key="8">
    <source>
        <dbReference type="ARBA" id="ARBA00022884"/>
    </source>
</evidence>
<comment type="cofactor">
    <cofactor evidence="1">
        <name>Mg(2+)</name>
        <dbReference type="ChEBI" id="CHEBI:18420"/>
    </cofactor>
</comment>
<name>A0ABW0TFR9_9BACL</name>
<keyword evidence="8 9" id="KW-0694">RNA-binding</keyword>
<keyword evidence="7" id="KW-0460">Magnesium</keyword>
<dbReference type="InterPro" id="IPR002646">
    <property type="entry name" value="PolA_pol_head_dom"/>
</dbReference>
<dbReference type="SUPFAM" id="SSF81891">
    <property type="entry name" value="Poly A polymerase C-terminal region-like"/>
    <property type="match status" value="1"/>
</dbReference>
<dbReference type="Proteomes" id="UP001596109">
    <property type="component" value="Unassembled WGS sequence"/>
</dbReference>
<evidence type="ECO:0000256" key="7">
    <source>
        <dbReference type="ARBA" id="ARBA00022842"/>
    </source>
</evidence>
<evidence type="ECO:0000256" key="1">
    <source>
        <dbReference type="ARBA" id="ARBA00001946"/>
    </source>
</evidence>
<dbReference type="InterPro" id="IPR032810">
    <property type="entry name" value="CCA-adding_enz_C"/>
</dbReference>
<dbReference type="CDD" id="cd05398">
    <property type="entry name" value="NT_ClassII-CCAase"/>
    <property type="match status" value="1"/>
</dbReference>
<comment type="caution">
    <text evidence="13">The sequence shown here is derived from an EMBL/GenBank/DDBJ whole genome shotgun (WGS) entry which is preliminary data.</text>
</comment>
<dbReference type="RefSeq" id="WP_381431376.1">
    <property type="nucleotide sequence ID" value="NZ_JBHSNO010000005.1"/>
</dbReference>
<reference evidence="14" key="1">
    <citation type="journal article" date="2019" name="Int. J. Syst. Evol. Microbiol.">
        <title>The Global Catalogue of Microorganisms (GCM) 10K type strain sequencing project: providing services to taxonomists for standard genome sequencing and annotation.</title>
        <authorList>
            <consortium name="The Broad Institute Genomics Platform"/>
            <consortium name="The Broad Institute Genome Sequencing Center for Infectious Disease"/>
            <person name="Wu L."/>
            <person name="Ma J."/>
        </authorList>
    </citation>
    <scope>NUCLEOTIDE SEQUENCE [LARGE SCALE GENOMIC DNA]</scope>
    <source>
        <strain evidence="14">CGMCC 4.1434</strain>
    </source>
</reference>
<keyword evidence="4 13" id="KW-0548">Nucleotidyltransferase</keyword>
<dbReference type="InterPro" id="IPR050264">
    <property type="entry name" value="Bact_CCA-adding_enz_type3_sf"/>
</dbReference>
<dbReference type="InterPro" id="IPR032828">
    <property type="entry name" value="PolyA_RNA-bd"/>
</dbReference>
<dbReference type="PANTHER" id="PTHR46173">
    <property type="entry name" value="CCA TRNA NUCLEOTIDYLTRANSFERASE 1, MITOCHONDRIAL"/>
    <property type="match status" value="1"/>
</dbReference>
<feature type="domain" description="CCA-adding enzyme C-terminal" evidence="12">
    <location>
        <begin position="242"/>
        <end position="387"/>
    </location>
</feature>
<evidence type="ECO:0000259" key="12">
    <source>
        <dbReference type="Pfam" id="PF13735"/>
    </source>
</evidence>
<dbReference type="Gene3D" id="1.10.3090.10">
    <property type="entry name" value="cca-adding enzyme, domain 2"/>
    <property type="match status" value="1"/>
</dbReference>
<dbReference type="NCBIfam" id="NF009814">
    <property type="entry name" value="PRK13299.1"/>
    <property type="match status" value="1"/>
</dbReference>
<evidence type="ECO:0000256" key="2">
    <source>
        <dbReference type="ARBA" id="ARBA00022679"/>
    </source>
</evidence>
<dbReference type="Pfam" id="PF01743">
    <property type="entry name" value="PolyA_pol"/>
    <property type="match status" value="1"/>
</dbReference>
<accession>A0ABW0TFR9</accession>
<evidence type="ECO:0000256" key="6">
    <source>
        <dbReference type="ARBA" id="ARBA00022741"/>
    </source>
</evidence>
<feature type="domain" description="tRNA nucleotidyltransferase/poly(A) polymerase RNA and SrmB- binding" evidence="11">
    <location>
        <begin position="171"/>
        <end position="227"/>
    </location>
</feature>
<keyword evidence="2 9" id="KW-0808">Transferase</keyword>
<keyword evidence="6" id="KW-0547">Nucleotide-binding</keyword>
<evidence type="ECO:0000259" key="10">
    <source>
        <dbReference type="Pfam" id="PF01743"/>
    </source>
</evidence>
<dbReference type="EMBL" id="JBHSNO010000005">
    <property type="protein sequence ID" value="MFC5588236.1"/>
    <property type="molecule type" value="Genomic_DNA"/>
</dbReference>
<evidence type="ECO:0000256" key="4">
    <source>
        <dbReference type="ARBA" id="ARBA00022695"/>
    </source>
</evidence>
<keyword evidence="3" id="KW-0819">tRNA processing</keyword>
<evidence type="ECO:0000313" key="13">
    <source>
        <dbReference type="EMBL" id="MFC5588236.1"/>
    </source>
</evidence>
<evidence type="ECO:0000259" key="11">
    <source>
        <dbReference type="Pfam" id="PF12627"/>
    </source>
</evidence>
<sequence>MKVLFGTESSRKVIRLLEDAGHEAVFVGGAVRDHVLGKRASDIDIATSAEPQEVLALFPLTVDVGSAHGTVIVLMDGEPIEVTTYRTEGTYTDHRRPDEVRFVKSLRDDLLRRDFTMNALAMTKEGELIDLFGGQQDLAGGLIRAVGNAAERFAEDALRMLRAIRFTAVLGFRIETETFEAIRVEAERIQHVSVERVKDEMDKLFKGPYPLKAFQSFQDSGLAAYLPLFPTDIEKLNRCVPFRSVLEGWAAFMLAGDFTPAELTRAYKLSNNEKTFLTAVHHAVAIRSTRMYSIDDYYHFNEDVLITAEKLSTIQPGVVQALSPQEIMQNKQLLPIQSAAELAVKGKDLIQWTGMKGGRWTGEWLAKIEKAVLHNWCENEPNKIKEWFSHEYKREN</sequence>
<dbReference type="GO" id="GO:0004810">
    <property type="term" value="F:CCA tRNA nucleotidyltransferase activity"/>
    <property type="evidence" value="ECO:0007669"/>
    <property type="project" value="UniProtKB-EC"/>
</dbReference>
<protein>
    <submittedName>
        <fullName evidence="13">CCA tRNA nucleotidyltransferase</fullName>
        <ecNumber evidence="13">2.7.7.72</ecNumber>
    </submittedName>
</protein>
<dbReference type="InterPro" id="IPR043519">
    <property type="entry name" value="NT_sf"/>
</dbReference>
<dbReference type="EC" id="2.7.7.72" evidence="13"/>
<dbReference type="Gene3D" id="1.10.246.80">
    <property type="match status" value="1"/>
</dbReference>
<dbReference type="Gene3D" id="3.30.460.10">
    <property type="entry name" value="Beta Polymerase, domain 2"/>
    <property type="match status" value="1"/>
</dbReference>
<gene>
    <name evidence="13" type="ORF">ACFPRA_05040</name>
</gene>
<organism evidence="13 14">
    <name type="scientific">Sporosarcina soli</name>
    <dbReference type="NCBI Taxonomy" id="334736"/>
    <lineage>
        <taxon>Bacteria</taxon>
        <taxon>Bacillati</taxon>
        <taxon>Bacillota</taxon>
        <taxon>Bacilli</taxon>
        <taxon>Bacillales</taxon>
        <taxon>Caryophanaceae</taxon>
        <taxon>Sporosarcina</taxon>
    </lineage>
</organism>
<keyword evidence="14" id="KW-1185">Reference proteome</keyword>
<comment type="similarity">
    <text evidence="9">Belongs to the tRNA nucleotidyltransferase/poly(A) polymerase family.</text>
</comment>